<dbReference type="SUPFAM" id="SSF75169">
    <property type="entry name" value="DsrEFH-like"/>
    <property type="match status" value="1"/>
</dbReference>
<reference evidence="1 2" key="1">
    <citation type="submission" date="2016-09" db="EMBL/GenBank/DDBJ databases">
        <authorList>
            <person name="Capua I."/>
            <person name="De Benedictis P."/>
            <person name="Joannis T."/>
            <person name="Lombin L.H."/>
            <person name="Cattoli G."/>
        </authorList>
    </citation>
    <scope>NUCLEOTIDE SEQUENCE [LARGE SCALE GENOMIC DNA]</scope>
    <source>
        <strain evidence="1 2">ANC 4671</strain>
    </source>
</reference>
<keyword evidence="2" id="KW-1185">Reference proteome</keyword>
<protein>
    <recommendedName>
        <fullName evidence="3">Sulfurtransferase complex subunit TusB</fullName>
    </recommendedName>
</protein>
<comment type="caution">
    <text evidence="1">The sequence shown here is derived from an EMBL/GenBank/DDBJ whole genome shotgun (WGS) entry which is preliminary data.</text>
</comment>
<evidence type="ECO:0008006" key="3">
    <source>
        <dbReference type="Google" id="ProtNLM"/>
    </source>
</evidence>
<dbReference type="STRING" id="1262585.BJI46_11815"/>
<evidence type="ECO:0000313" key="1">
    <source>
        <dbReference type="EMBL" id="OEY96868.1"/>
    </source>
</evidence>
<dbReference type="InterPro" id="IPR027396">
    <property type="entry name" value="DsrEFH-like"/>
</dbReference>
<evidence type="ECO:0000313" key="2">
    <source>
        <dbReference type="Proteomes" id="UP000185895"/>
    </source>
</evidence>
<dbReference type="Proteomes" id="UP000185895">
    <property type="component" value="Unassembled WGS sequence"/>
</dbReference>
<name>A0A1E7RBZ8_9GAMM</name>
<accession>A0A1E7RBZ8</accession>
<dbReference type="Gene3D" id="3.40.1260.10">
    <property type="entry name" value="DsrEFH-like"/>
    <property type="match status" value="1"/>
</dbReference>
<gene>
    <name evidence="1" type="ORF">BJI46_11815</name>
</gene>
<organism evidence="1 2">
    <name type="scientific">Acinetobacter qingfengensis</name>
    <dbReference type="NCBI Taxonomy" id="1262585"/>
    <lineage>
        <taxon>Bacteria</taxon>
        <taxon>Pseudomonadati</taxon>
        <taxon>Pseudomonadota</taxon>
        <taxon>Gammaproteobacteria</taxon>
        <taxon>Moraxellales</taxon>
        <taxon>Moraxellaceae</taxon>
        <taxon>Acinetobacter</taxon>
    </lineage>
</organism>
<dbReference type="EMBL" id="MKKK01000018">
    <property type="protein sequence ID" value="OEY96868.1"/>
    <property type="molecule type" value="Genomic_DNA"/>
</dbReference>
<sequence>MQNFDQLFILQCNYHRITKMLDELTAIAEHTAQIVLIEDAVFALNHPKIAAFKNIAILSSDAHLLSTPIESTVRYIDYDELADFIAHAKKVITWK</sequence>
<dbReference type="AlphaFoldDB" id="A0A1E7RBZ8"/>
<proteinExistence type="predicted"/>